<evidence type="ECO:0000313" key="2">
    <source>
        <dbReference type="Proteomes" id="UP000649617"/>
    </source>
</evidence>
<evidence type="ECO:0000313" key="1">
    <source>
        <dbReference type="EMBL" id="CAE7752282.1"/>
    </source>
</evidence>
<dbReference type="EMBL" id="CAJNIZ010046604">
    <property type="protein sequence ID" value="CAE7752282.1"/>
    <property type="molecule type" value="Genomic_DNA"/>
</dbReference>
<feature type="non-terminal residue" evidence="1">
    <location>
        <position position="1"/>
    </location>
</feature>
<sequence length="57" mass="5903">LSSAAAASFALQGAPAERSVEVAEFLDFLNGGAGSTKQWDVALSRGVRSGDWSEGFQ</sequence>
<feature type="non-terminal residue" evidence="1">
    <location>
        <position position="57"/>
    </location>
</feature>
<protein>
    <submittedName>
        <fullName evidence="1">Uncharacterized protein</fullName>
    </submittedName>
</protein>
<keyword evidence="2" id="KW-1185">Reference proteome</keyword>
<proteinExistence type="predicted"/>
<name>A0A812XSY4_SYMPI</name>
<gene>
    <name evidence="1" type="ORF">SPIL2461_LOCUS21799</name>
</gene>
<accession>A0A812XSY4</accession>
<comment type="caution">
    <text evidence="1">The sequence shown here is derived from an EMBL/GenBank/DDBJ whole genome shotgun (WGS) entry which is preliminary data.</text>
</comment>
<reference evidence="1" key="1">
    <citation type="submission" date="2021-02" db="EMBL/GenBank/DDBJ databases">
        <authorList>
            <person name="Dougan E. K."/>
            <person name="Rhodes N."/>
            <person name="Thang M."/>
            <person name="Chan C."/>
        </authorList>
    </citation>
    <scope>NUCLEOTIDE SEQUENCE</scope>
</reference>
<dbReference type="AlphaFoldDB" id="A0A812XSY4"/>
<organism evidence="1 2">
    <name type="scientific">Symbiodinium pilosum</name>
    <name type="common">Dinoflagellate</name>
    <dbReference type="NCBI Taxonomy" id="2952"/>
    <lineage>
        <taxon>Eukaryota</taxon>
        <taxon>Sar</taxon>
        <taxon>Alveolata</taxon>
        <taxon>Dinophyceae</taxon>
        <taxon>Suessiales</taxon>
        <taxon>Symbiodiniaceae</taxon>
        <taxon>Symbiodinium</taxon>
    </lineage>
</organism>
<dbReference type="Proteomes" id="UP000649617">
    <property type="component" value="Unassembled WGS sequence"/>
</dbReference>